<dbReference type="HAMAP" id="MF_00149">
    <property type="entry name" value="DNA_mis_repair"/>
    <property type="match status" value="1"/>
</dbReference>
<dbReference type="InterPro" id="IPR020568">
    <property type="entry name" value="Ribosomal_Su5_D2-typ_SF"/>
</dbReference>
<dbReference type="RefSeq" id="WP_089280988.1">
    <property type="nucleotide sequence ID" value="NZ_FZOJ01000001.1"/>
</dbReference>
<dbReference type="GO" id="GO:0016887">
    <property type="term" value="F:ATP hydrolysis activity"/>
    <property type="evidence" value="ECO:0007669"/>
    <property type="project" value="InterPro"/>
</dbReference>
<dbReference type="Gene3D" id="3.30.230.10">
    <property type="match status" value="1"/>
</dbReference>
<dbReference type="PANTHER" id="PTHR10073">
    <property type="entry name" value="DNA MISMATCH REPAIR PROTEIN MLH, PMS, MUTL"/>
    <property type="match status" value="1"/>
</dbReference>
<organism evidence="7 8">
    <name type="scientific">Anaerovirgula multivorans</name>
    <dbReference type="NCBI Taxonomy" id="312168"/>
    <lineage>
        <taxon>Bacteria</taxon>
        <taxon>Bacillati</taxon>
        <taxon>Bacillota</taxon>
        <taxon>Clostridia</taxon>
        <taxon>Peptostreptococcales</taxon>
        <taxon>Natronincolaceae</taxon>
        <taxon>Anaerovirgula</taxon>
    </lineage>
</organism>
<dbReference type="InterPro" id="IPR036890">
    <property type="entry name" value="HATPase_C_sf"/>
</dbReference>
<dbReference type="Pfam" id="PF01119">
    <property type="entry name" value="DNA_mis_repair"/>
    <property type="match status" value="1"/>
</dbReference>
<dbReference type="InterPro" id="IPR037198">
    <property type="entry name" value="MutL_C_sf"/>
</dbReference>
<evidence type="ECO:0000313" key="7">
    <source>
        <dbReference type="EMBL" id="SNR88058.1"/>
    </source>
</evidence>
<dbReference type="InterPro" id="IPR014721">
    <property type="entry name" value="Ribsml_uS5_D2-typ_fold_subgr"/>
</dbReference>
<feature type="domain" description="MutL C-terminal dimerisation" evidence="5">
    <location>
        <begin position="434"/>
        <end position="574"/>
    </location>
</feature>
<dbReference type="Pfam" id="PF08676">
    <property type="entry name" value="MutL_C"/>
    <property type="match status" value="1"/>
</dbReference>
<dbReference type="NCBIfam" id="TIGR00585">
    <property type="entry name" value="mutl"/>
    <property type="match status" value="1"/>
</dbReference>
<reference evidence="7 8" key="1">
    <citation type="submission" date="2017-06" db="EMBL/GenBank/DDBJ databases">
        <authorList>
            <person name="Kim H.J."/>
            <person name="Triplett B.A."/>
        </authorList>
    </citation>
    <scope>NUCLEOTIDE SEQUENCE [LARGE SCALE GENOMIC DNA]</scope>
    <source>
        <strain evidence="7 8">SCA</strain>
    </source>
</reference>
<dbReference type="GO" id="GO:0005524">
    <property type="term" value="F:ATP binding"/>
    <property type="evidence" value="ECO:0007669"/>
    <property type="project" value="InterPro"/>
</dbReference>
<proteinExistence type="inferred from homology"/>
<dbReference type="InterPro" id="IPR042120">
    <property type="entry name" value="MutL_C_dimsub"/>
</dbReference>
<dbReference type="SMART" id="SM01340">
    <property type="entry name" value="DNA_mis_repair"/>
    <property type="match status" value="1"/>
</dbReference>
<keyword evidence="8" id="KW-1185">Reference proteome</keyword>
<dbReference type="FunFam" id="3.30.565.10:FF:000003">
    <property type="entry name" value="DNA mismatch repair endonuclease MutL"/>
    <property type="match status" value="1"/>
</dbReference>
<dbReference type="AlphaFoldDB" id="A0A238ZYW4"/>
<feature type="domain" description="DNA mismatch repair protein S5" evidence="6">
    <location>
        <begin position="210"/>
        <end position="328"/>
    </location>
</feature>
<dbReference type="OrthoDB" id="9763467at2"/>
<evidence type="ECO:0000313" key="8">
    <source>
        <dbReference type="Proteomes" id="UP000198304"/>
    </source>
</evidence>
<dbReference type="InterPro" id="IPR013507">
    <property type="entry name" value="DNA_mismatch_S5_2-like"/>
</dbReference>
<accession>A0A238ZYW4</accession>
<dbReference type="Gene3D" id="3.30.1370.100">
    <property type="entry name" value="MutL, C-terminal domain, regulatory subdomain"/>
    <property type="match status" value="1"/>
</dbReference>
<evidence type="ECO:0000256" key="4">
    <source>
        <dbReference type="HAMAP-Rule" id="MF_00149"/>
    </source>
</evidence>
<dbReference type="Pfam" id="PF13589">
    <property type="entry name" value="HATPase_c_3"/>
    <property type="match status" value="1"/>
</dbReference>
<keyword evidence="2 4" id="KW-0227">DNA damage</keyword>
<dbReference type="InterPro" id="IPR002099">
    <property type="entry name" value="MutL/Mlh/PMS"/>
</dbReference>
<dbReference type="CDD" id="cd16926">
    <property type="entry name" value="HATPase_MutL-MLH-PMS-like"/>
    <property type="match status" value="1"/>
</dbReference>
<dbReference type="InterPro" id="IPR020667">
    <property type="entry name" value="DNA_mismatch_repair_MutL"/>
</dbReference>
<dbReference type="SUPFAM" id="SSF55874">
    <property type="entry name" value="ATPase domain of HSP90 chaperone/DNA topoisomerase II/histidine kinase"/>
    <property type="match status" value="1"/>
</dbReference>
<dbReference type="SUPFAM" id="SSF118116">
    <property type="entry name" value="DNA mismatch repair protein MutL"/>
    <property type="match status" value="1"/>
</dbReference>
<dbReference type="SUPFAM" id="SSF54211">
    <property type="entry name" value="Ribosomal protein S5 domain 2-like"/>
    <property type="match status" value="1"/>
</dbReference>
<dbReference type="InterPro" id="IPR042121">
    <property type="entry name" value="MutL_C_regsub"/>
</dbReference>
<dbReference type="GO" id="GO:0140664">
    <property type="term" value="F:ATP-dependent DNA damage sensor activity"/>
    <property type="evidence" value="ECO:0007669"/>
    <property type="project" value="InterPro"/>
</dbReference>
<keyword evidence="3 4" id="KW-0234">DNA repair</keyword>
<dbReference type="Proteomes" id="UP000198304">
    <property type="component" value="Unassembled WGS sequence"/>
</dbReference>
<evidence type="ECO:0000256" key="3">
    <source>
        <dbReference type="ARBA" id="ARBA00023204"/>
    </source>
</evidence>
<dbReference type="PANTHER" id="PTHR10073:SF12">
    <property type="entry name" value="DNA MISMATCH REPAIR PROTEIN MLH1"/>
    <property type="match status" value="1"/>
</dbReference>
<dbReference type="EMBL" id="FZOJ01000001">
    <property type="protein sequence ID" value="SNR88058.1"/>
    <property type="molecule type" value="Genomic_DNA"/>
</dbReference>
<name>A0A238ZYW4_9FIRM</name>
<dbReference type="InterPro" id="IPR014790">
    <property type="entry name" value="MutL_C"/>
</dbReference>
<dbReference type="SMART" id="SM00853">
    <property type="entry name" value="MutL_C"/>
    <property type="match status" value="1"/>
</dbReference>
<dbReference type="GO" id="GO:0006298">
    <property type="term" value="P:mismatch repair"/>
    <property type="evidence" value="ECO:0007669"/>
    <property type="project" value="UniProtKB-UniRule"/>
</dbReference>
<dbReference type="InterPro" id="IPR038973">
    <property type="entry name" value="MutL/Mlh/Pms-like"/>
</dbReference>
<evidence type="ECO:0000259" key="5">
    <source>
        <dbReference type="SMART" id="SM00853"/>
    </source>
</evidence>
<dbReference type="Gene3D" id="3.30.565.10">
    <property type="entry name" value="Histidine kinase-like ATPase, C-terminal domain"/>
    <property type="match status" value="1"/>
</dbReference>
<dbReference type="GO" id="GO:0032300">
    <property type="term" value="C:mismatch repair complex"/>
    <property type="evidence" value="ECO:0007669"/>
    <property type="project" value="InterPro"/>
</dbReference>
<comment type="function">
    <text evidence="4">This protein is involved in the repair of mismatches in DNA. It is required for dam-dependent methyl-directed DNA mismatch repair. May act as a 'molecular matchmaker', a protein that promotes the formation of a stable complex between two or more DNA-binding proteins in an ATP-dependent manner without itself being part of a final effector complex.</text>
</comment>
<sequence>MSKVIRILNDLTINKIAAGEVVEGPYSVIKELIENAIDAGASNIVVEIKEGGQKYIRVSDNGVGIDDEDVEIAFMRHATSKIEVVEDLNSVLTLGFRGEALASIAAVSQAQIITKPKEQLHGVSLDIVGGDIVNRQEIGAPNGTTIIVKNLFFNIPARLKFMKSSQAEATKIGEIISRLALSQPNIAFKYINNSNIMFTTPGNNNLEQTILSILDKELVKNLLPTKIKTNQIEIDGFISQPTYVRGNRNYEIVFVNGRYIKSKLISKAIEDAYKEKLPINKFPVCILNINIDPNLIDVNVHPTKTEIKFHEEQIVYSLIHNTVTSCLRKNVTIPSLVMKKNNEGKNLWLDKTFYHNNFKENKSTYNTHNNNESNSLQIAMKEPNENKIDTKQNENIKLSIDHKEEFSPQVSETFEESETTQESFLSNLLKDYKIIGQLFNTYIIVEKELSMFLIDQHAAHERLVYNKLSQQFKENSITAQRLLSPEILHLSNEDYSFITQFLDKFKNLGFEIESFGMNTMIIREVPLVMGKPKNYDFLFEVIDELKNDNYNEEYFTETIIRKSCREAIKASDKLSLSEMNELIKDLCKIEPPLTCPHGRPILLSLTKYEIEKNFKRIQ</sequence>
<evidence type="ECO:0000256" key="2">
    <source>
        <dbReference type="ARBA" id="ARBA00022763"/>
    </source>
</evidence>
<dbReference type="PROSITE" id="PS00058">
    <property type="entry name" value="DNA_MISMATCH_REPAIR_1"/>
    <property type="match status" value="1"/>
</dbReference>
<dbReference type="InterPro" id="IPR014762">
    <property type="entry name" value="DNA_mismatch_repair_CS"/>
</dbReference>
<dbReference type="Gene3D" id="3.30.1540.20">
    <property type="entry name" value="MutL, C-terminal domain, dimerisation subdomain"/>
    <property type="match status" value="1"/>
</dbReference>
<dbReference type="CDD" id="cd00782">
    <property type="entry name" value="MutL_Trans"/>
    <property type="match status" value="1"/>
</dbReference>
<evidence type="ECO:0000256" key="1">
    <source>
        <dbReference type="ARBA" id="ARBA00006082"/>
    </source>
</evidence>
<dbReference type="GO" id="GO:0030983">
    <property type="term" value="F:mismatched DNA binding"/>
    <property type="evidence" value="ECO:0007669"/>
    <property type="project" value="InterPro"/>
</dbReference>
<gene>
    <name evidence="4" type="primary">mutL</name>
    <name evidence="7" type="ORF">SAMN05446037_1001199</name>
</gene>
<evidence type="ECO:0000259" key="6">
    <source>
        <dbReference type="SMART" id="SM01340"/>
    </source>
</evidence>
<comment type="similarity">
    <text evidence="1 4">Belongs to the DNA mismatch repair MutL/HexB family.</text>
</comment>
<protein>
    <recommendedName>
        <fullName evidence="4">DNA mismatch repair protein MutL</fullName>
    </recommendedName>
</protein>